<gene>
    <name evidence="1" type="ORF">KBJ98_13605</name>
</gene>
<sequence>MFKKIFNKEKTEVNSVSSDNETNAFEETFEELVSSSIKKIGIKDDCTFMQNTQWNEENEDNHLKLLNELNYNDLFDSVVLSELKNYQKVAYNPSKVEFIKNYFSIFHHSKIAEFTPEFIQTRNTKLISAYKFIIECINRIQGLMDKDKVRYKIESDYCNSPTHLSTIYQCTTPFCIVSLGCDQIGRYSIVYTLDYRIKEIIGADFASKLIRRIYEFTPGEMEPFVNFNSLNGDCISTFEETFQLAKIEKNHIVTQKDRFEENSNSDPLMM</sequence>
<name>A0ABS5D6U1_9FLAO</name>
<keyword evidence="2" id="KW-1185">Reference proteome</keyword>
<comment type="caution">
    <text evidence="1">The sequence shown here is derived from an EMBL/GenBank/DDBJ whole genome shotgun (WGS) entry which is preliminary data.</text>
</comment>
<protein>
    <submittedName>
        <fullName evidence="1">Uncharacterized protein</fullName>
    </submittedName>
</protein>
<dbReference type="EMBL" id="JAGPXB010000016">
    <property type="protein sequence ID" value="MBQ0909744.1"/>
    <property type="molecule type" value="Genomic_DNA"/>
</dbReference>
<evidence type="ECO:0000313" key="2">
    <source>
        <dbReference type="Proteomes" id="UP000679008"/>
    </source>
</evidence>
<accession>A0ABS5D6U1</accession>
<dbReference type="Proteomes" id="UP000679008">
    <property type="component" value="Unassembled WGS sequence"/>
</dbReference>
<organism evidence="1 2">
    <name type="scientific">Flavobacterium erciyesense</name>
    <dbReference type="NCBI Taxonomy" id="2825842"/>
    <lineage>
        <taxon>Bacteria</taxon>
        <taxon>Pseudomonadati</taxon>
        <taxon>Bacteroidota</taxon>
        <taxon>Flavobacteriia</taxon>
        <taxon>Flavobacteriales</taxon>
        <taxon>Flavobacteriaceae</taxon>
        <taxon>Flavobacterium</taxon>
    </lineage>
</organism>
<reference evidence="1 2" key="1">
    <citation type="submission" date="2021-04" db="EMBL/GenBank/DDBJ databases">
        <title>Description of novel Flavobacterium sp. F-328.</title>
        <authorList>
            <person name="Saticioglu I.B."/>
        </authorList>
    </citation>
    <scope>NUCLEOTIDE SEQUENCE [LARGE SCALE GENOMIC DNA]</scope>
    <source>
        <strain evidence="1 2">F-328</strain>
    </source>
</reference>
<proteinExistence type="predicted"/>
<dbReference type="RefSeq" id="WP_210791444.1">
    <property type="nucleotide sequence ID" value="NZ_JAGPXB010000016.1"/>
</dbReference>
<evidence type="ECO:0000313" key="1">
    <source>
        <dbReference type="EMBL" id="MBQ0909744.1"/>
    </source>
</evidence>